<evidence type="ECO:0000313" key="4">
    <source>
        <dbReference type="Proteomes" id="UP001295423"/>
    </source>
</evidence>
<evidence type="ECO:0000313" key="3">
    <source>
        <dbReference type="EMBL" id="CAJ1959308.1"/>
    </source>
</evidence>
<feature type="chain" id="PRO_5042155485" evidence="2">
    <location>
        <begin position="25"/>
        <end position="243"/>
    </location>
</feature>
<organism evidence="3 4">
    <name type="scientific">Cylindrotheca closterium</name>
    <dbReference type="NCBI Taxonomy" id="2856"/>
    <lineage>
        <taxon>Eukaryota</taxon>
        <taxon>Sar</taxon>
        <taxon>Stramenopiles</taxon>
        <taxon>Ochrophyta</taxon>
        <taxon>Bacillariophyta</taxon>
        <taxon>Bacillariophyceae</taxon>
        <taxon>Bacillariophycidae</taxon>
        <taxon>Bacillariales</taxon>
        <taxon>Bacillariaceae</taxon>
        <taxon>Cylindrotheca</taxon>
    </lineage>
</organism>
<keyword evidence="2" id="KW-0732">Signal</keyword>
<sequence>MGNSFKQRLFGGLLLSCCLVVVIASHQQQHPTRDDDVSSHGYFFARRDELPGANSTHKHSSDYTAIPKETKPVLASETLVAHSAVDWHLSDFSGGHSNQSILSDSGPNWQSSATPQDVKENQKPIIEDDDPCVAFGASASTPSVSGTTGGERIGDGKAPVAIPTTADSIQPDNAMYQHLKSHPGVIFIFLGWGILWTKCKLYPQLTLLKHASLQLYKRGRKRRRNRRHRNPQNRPRRYPRQYY</sequence>
<evidence type="ECO:0000256" key="1">
    <source>
        <dbReference type="SAM" id="MobiDB-lite"/>
    </source>
</evidence>
<comment type="caution">
    <text evidence="3">The sequence shown here is derived from an EMBL/GenBank/DDBJ whole genome shotgun (WGS) entry which is preliminary data.</text>
</comment>
<dbReference type="AlphaFoldDB" id="A0AAD2G134"/>
<feature type="signal peptide" evidence="2">
    <location>
        <begin position="1"/>
        <end position="24"/>
    </location>
</feature>
<dbReference type="EMBL" id="CAKOGP040001992">
    <property type="protein sequence ID" value="CAJ1959308.1"/>
    <property type="molecule type" value="Genomic_DNA"/>
</dbReference>
<gene>
    <name evidence="3" type="ORF">CYCCA115_LOCUS17728</name>
</gene>
<feature type="region of interest" description="Disordered" evidence="1">
    <location>
        <begin position="138"/>
        <end position="165"/>
    </location>
</feature>
<protein>
    <submittedName>
        <fullName evidence="3">Uncharacterized protein</fullName>
    </submittedName>
</protein>
<accession>A0AAD2G134</accession>
<feature type="region of interest" description="Disordered" evidence="1">
    <location>
        <begin position="100"/>
        <end position="120"/>
    </location>
</feature>
<reference evidence="3" key="1">
    <citation type="submission" date="2023-08" db="EMBL/GenBank/DDBJ databases">
        <authorList>
            <person name="Audoor S."/>
            <person name="Bilcke G."/>
        </authorList>
    </citation>
    <scope>NUCLEOTIDE SEQUENCE</scope>
</reference>
<proteinExistence type="predicted"/>
<dbReference type="Proteomes" id="UP001295423">
    <property type="component" value="Unassembled WGS sequence"/>
</dbReference>
<feature type="region of interest" description="Disordered" evidence="1">
    <location>
        <begin position="218"/>
        <end position="243"/>
    </location>
</feature>
<feature type="compositionally biased region" description="Polar residues" evidence="1">
    <location>
        <begin position="100"/>
        <end position="115"/>
    </location>
</feature>
<keyword evidence="4" id="KW-1185">Reference proteome</keyword>
<evidence type="ECO:0000256" key="2">
    <source>
        <dbReference type="SAM" id="SignalP"/>
    </source>
</evidence>
<name>A0AAD2G134_9STRA</name>